<keyword evidence="3" id="KW-1185">Reference proteome</keyword>
<feature type="transmembrane region" description="Helical" evidence="1">
    <location>
        <begin position="102"/>
        <end position="123"/>
    </location>
</feature>
<sequence length="170" mass="19555">MLQVTTEATDLAALATAKDTYNSKMEDIVVVTNRFWSQMTCRPNIWTLRKNLKIDEPCIQYIKNNDSKNIFHAAHTLATLFIVIFITYVIAGVTKFDGLHVIARLCNMIMDLTLVILWSWTYIQCSGEYRELSAIIDQVAAALWDRLYTSFTVQQQPTEICIIKLFLHQS</sequence>
<dbReference type="Gene3D" id="1.20.58.420">
    <property type="entry name" value="AHSP"/>
    <property type="match status" value="1"/>
</dbReference>
<evidence type="ECO:0000313" key="2">
    <source>
        <dbReference type="EMBL" id="KAF5920965.1"/>
    </source>
</evidence>
<gene>
    <name evidence="2" type="ORF">HPG69_006260</name>
</gene>
<comment type="caution">
    <text evidence="2">The sequence shown here is derived from an EMBL/GenBank/DDBJ whole genome shotgun (WGS) entry which is preliminary data.</text>
</comment>
<keyword evidence="1" id="KW-0472">Membrane</keyword>
<name>A0A7J7EYV1_DICBM</name>
<evidence type="ECO:0000313" key="3">
    <source>
        <dbReference type="Proteomes" id="UP000551758"/>
    </source>
</evidence>
<accession>A0A7J7EYV1</accession>
<keyword evidence="1" id="KW-1133">Transmembrane helix</keyword>
<keyword evidence="1" id="KW-0812">Transmembrane</keyword>
<protein>
    <submittedName>
        <fullName evidence="2">Uncharacterized protein</fullName>
    </submittedName>
</protein>
<dbReference type="AlphaFoldDB" id="A0A7J7EYV1"/>
<reference evidence="2 3" key="1">
    <citation type="journal article" date="2020" name="Mol. Biol. Evol.">
        <title>Interspecific Gene Flow and the Evolution of Specialization in Black and White Rhinoceros.</title>
        <authorList>
            <person name="Moodley Y."/>
            <person name="Westbury M.V."/>
            <person name="Russo I.M."/>
            <person name="Gopalakrishnan S."/>
            <person name="Rakotoarivelo A."/>
            <person name="Olsen R.A."/>
            <person name="Prost S."/>
            <person name="Tunstall T."/>
            <person name="Ryder O.A."/>
            <person name="Dalen L."/>
            <person name="Bruford M.W."/>
        </authorList>
    </citation>
    <scope>NUCLEOTIDE SEQUENCE [LARGE SCALE GENOMIC DNA]</scope>
    <source>
        <strain evidence="2">SBR-YM</strain>
        <tissue evidence="2">Skin</tissue>
    </source>
</reference>
<dbReference type="Proteomes" id="UP000551758">
    <property type="component" value="Unassembled WGS sequence"/>
</dbReference>
<feature type="transmembrane region" description="Helical" evidence="1">
    <location>
        <begin position="70"/>
        <end position="90"/>
    </location>
</feature>
<organism evidence="2 3">
    <name type="scientific">Diceros bicornis minor</name>
    <name type="common">South-central black rhinoceros</name>
    <dbReference type="NCBI Taxonomy" id="77932"/>
    <lineage>
        <taxon>Eukaryota</taxon>
        <taxon>Metazoa</taxon>
        <taxon>Chordata</taxon>
        <taxon>Craniata</taxon>
        <taxon>Vertebrata</taxon>
        <taxon>Euteleostomi</taxon>
        <taxon>Mammalia</taxon>
        <taxon>Eutheria</taxon>
        <taxon>Laurasiatheria</taxon>
        <taxon>Perissodactyla</taxon>
        <taxon>Rhinocerotidae</taxon>
        <taxon>Diceros</taxon>
    </lineage>
</organism>
<proteinExistence type="predicted"/>
<evidence type="ECO:0000256" key="1">
    <source>
        <dbReference type="SAM" id="Phobius"/>
    </source>
</evidence>
<dbReference type="EMBL" id="JACDTQ010001846">
    <property type="protein sequence ID" value="KAF5920965.1"/>
    <property type="molecule type" value="Genomic_DNA"/>
</dbReference>